<dbReference type="Proteomes" id="UP000072363">
    <property type="component" value="Unassembled WGS sequence"/>
</dbReference>
<organism evidence="1 2">
    <name type="scientific">Streptococcus oralis</name>
    <dbReference type="NCBI Taxonomy" id="1303"/>
    <lineage>
        <taxon>Bacteria</taxon>
        <taxon>Bacillati</taxon>
        <taxon>Bacillota</taxon>
        <taxon>Bacilli</taxon>
        <taxon>Lactobacillales</taxon>
        <taxon>Streptococcaceae</taxon>
        <taxon>Streptococcus</taxon>
    </lineage>
</organism>
<sequence>MISNTDMIVPFFFWPTSFILSEITYISQKIQEKVHKYTLLV</sequence>
<proteinExistence type="predicted"/>
<comment type="caution">
    <text evidence="1">The sequence shown here is derived from an EMBL/GenBank/DDBJ whole genome shotgun (WGS) entry which is preliminary data.</text>
</comment>
<dbReference type="AlphaFoldDB" id="A0A139PXN9"/>
<protein>
    <submittedName>
        <fullName evidence="1">Uncharacterized protein</fullName>
    </submittedName>
</protein>
<evidence type="ECO:0000313" key="1">
    <source>
        <dbReference type="EMBL" id="KXT95026.1"/>
    </source>
</evidence>
<gene>
    <name evidence="1" type="ORF">SORDD27_00858</name>
</gene>
<name>A0A139PXN9_STROR</name>
<dbReference type="EMBL" id="LQNZ01000083">
    <property type="protein sequence ID" value="KXT95026.1"/>
    <property type="molecule type" value="Genomic_DNA"/>
</dbReference>
<evidence type="ECO:0000313" key="2">
    <source>
        <dbReference type="Proteomes" id="UP000072363"/>
    </source>
</evidence>
<reference evidence="1 2" key="1">
    <citation type="submission" date="2016-01" db="EMBL/GenBank/DDBJ databases">
        <title>Highly variable Streptococcus oralis are common among viridans streptococci isolated from primates.</title>
        <authorList>
            <person name="Denapaite D."/>
            <person name="Rieger M."/>
            <person name="Koendgen S."/>
            <person name="Brueckner R."/>
            <person name="Ochigava I."/>
            <person name="Kappeler P."/>
            <person name="Maetz-Rensing K."/>
            <person name="Leendertz F."/>
            <person name="Hakenbeck R."/>
        </authorList>
    </citation>
    <scope>NUCLEOTIDE SEQUENCE [LARGE SCALE GENOMIC DNA]</scope>
    <source>
        <strain evidence="1 2">DD27</strain>
    </source>
</reference>
<accession>A0A139PXN9</accession>